<feature type="compositionally biased region" description="Polar residues" evidence="1">
    <location>
        <begin position="272"/>
        <end position="283"/>
    </location>
</feature>
<evidence type="ECO:0000256" key="2">
    <source>
        <dbReference type="SAM" id="SignalP"/>
    </source>
</evidence>
<evidence type="ECO:0000313" key="3">
    <source>
        <dbReference type="EMBL" id="KAJ3256085.1"/>
    </source>
</evidence>
<sequence>MRKMVCIPFLLVSFVLGYCKESVYCVYGAARESSLTITVHSSAKGWSAVGNGKSMLNADLFVAFRNDSGGYVVVQSLANAYGLPMQTPNPVAKIVDLAIPAPSWASMAYSFSVPRDKFSNNYFSFACSDHNPQGDYKMIKKHEFAEAADQSIISHGSYLTHNNQTVTGSTLASTVVTSTLNEIPQTIVAPTKTTPVASNTSTDEAYAAYPAFSSTSISGQFAATTLAQYPKAATAIPVPTVTITAVTAVGSSSQLNYATLASIRPSDAESIMATSSEDSSPTKSDIPIAQDSAIYPLPASTVAISPAGHTKCKSEQ</sequence>
<accession>A0AAD5UEQ5</accession>
<name>A0AAD5UEQ5_9FUNG</name>
<evidence type="ECO:0000313" key="4">
    <source>
        <dbReference type="Proteomes" id="UP001210925"/>
    </source>
</evidence>
<dbReference type="AlphaFoldDB" id="A0AAD5UEQ5"/>
<gene>
    <name evidence="3" type="ORF">HK103_005768</name>
</gene>
<feature type="region of interest" description="Disordered" evidence="1">
    <location>
        <begin position="269"/>
        <end position="288"/>
    </location>
</feature>
<evidence type="ECO:0008006" key="5">
    <source>
        <dbReference type="Google" id="ProtNLM"/>
    </source>
</evidence>
<comment type="caution">
    <text evidence="3">The sequence shown here is derived from an EMBL/GenBank/DDBJ whole genome shotgun (WGS) entry which is preliminary data.</text>
</comment>
<dbReference type="Proteomes" id="UP001210925">
    <property type="component" value="Unassembled WGS sequence"/>
</dbReference>
<evidence type="ECO:0000256" key="1">
    <source>
        <dbReference type="SAM" id="MobiDB-lite"/>
    </source>
</evidence>
<keyword evidence="2" id="KW-0732">Signal</keyword>
<dbReference type="Gene3D" id="2.60.40.1210">
    <property type="entry name" value="Cellobiose dehydrogenase, cytochrome domain"/>
    <property type="match status" value="1"/>
</dbReference>
<dbReference type="EMBL" id="JADGKB010000056">
    <property type="protein sequence ID" value="KAJ3256085.1"/>
    <property type="molecule type" value="Genomic_DNA"/>
</dbReference>
<feature type="chain" id="PRO_5042166725" description="DOMON domain-containing protein" evidence="2">
    <location>
        <begin position="26"/>
        <end position="316"/>
    </location>
</feature>
<feature type="signal peptide" evidence="2">
    <location>
        <begin position="1"/>
        <end position="25"/>
    </location>
</feature>
<proteinExistence type="predicted"/>
<keyword evidence="4" id="KW-1185">Reference proteome</keyword>
<dbReference type="SUPFAM" id="SSF49344">
    <property type="entry name" value="CBD9-like"/>
    <property type="match status" value="1"/>
</dbReference>
<organism evidence="3 4">
    <name type="scientific">Boothiomyces macroporosus</name>
    <dbReference type="NCBI Taxonomy" id="261099"/>
    <lineage>
        <taxon>Eukaryota</taxon>
        <taxon>Fungi</taxon>
        <taxon>Fungi incertae sedis</taxon>
        <taxon>Chytridiomycota</taxon>
        <taxon>Chytridiomycota incertae sedis</taxon>
        <taxon>Chytridiomycetes</taxon>
        <taxon>Rhizophydiales</taxon>
        <taxon>Terramycetaceae</taxon>
        <taxon>Boothiomyces</taxon>
    </lineage>
</organism>
<protein>
    <recommendedName>
        <fullName evidence="5">DOMON domain-containing protein</fullName>
    </recommendedName>
</protein>
<reference evidence="3" key="1">
    <citation type="submission" date="2020-05" db="EMBL/GenBank/DDBJ databases">
        <title>Phylogenomic resolution of chytrid fungi.</title>
        <authorList>
            <person name="Stajich J.E."/>
            <person name="Amses K."/>
            <person name="Simmons R."/>
            <person name="Seto K."/>
            <person name="Myers J."/>
            <person name="Bonds A."/>
            <person name="Quandt C.A."/>
            <person name="Barry K."/>
            <person name="Liu P."/>
            <person name="Grigoriev I."/>
            <person name="Longcore J.E."/>
            <person name="James T.Y."/>
        </authorList>
    </citation>
    <scope>NUCLEOTIDE SEQUENCE</scope>
    <source>
        <strain evidence="3">PLAUS21</strain>
    </source>
</reference>